<evidence type="ECO:0000256" key="9">
    <source>
        <dbReference type="RuleBase" id="RU000304"/>
    </source>
</evidence>
<feature type="domain" description="AGC-kinase C-terminal" evidence="12">
    <location>
        <begin position="366"/>
        <end position="429"/>
    </location>
</feature>
<dbReference type="InterPro" id="IPR011993">
    <property type="entry name" value="PH-like_dom_sf"/>
</dbReference>
<comment type="similarity">
    <text evidence="1">Belongs to the protein kinase superfamily. AGC Ser/Thr protein kinase family. RAC subfamily.</text>
</comment>
<evidence type="ECO:0000259" key="12">
    <source>
        <dbReference type="PROSITE" id="PS51285"/>
    </source>
</evidence>
<dbReference type="GO" id="GO:0004674">
    <property type="term" value="F:protein serine/threonine kinase activity"/>
    <property type="evidence" value="ECO:0000318"/>
    <property type="project" value="GO_Central"/>
</dbReference>
<dbReference type="FunFam" id="2.30.29.30:FF:000350">
    <property type="entry name" value="AGC family protein kinase"/>
    <property type="match status" value="1"/>
</dbReference>
<dbReference type="Gene3D" id="1.10.510.10">
    <property type="entry name" value="Transferase(Phosphotransferase) domain 1"/>
    <property type="match status" value="1"/>
</dbReference>
<dbReference type="CDD" id="cd00821">
    <property type="entry name" value="PH"/>
    <property type="match status" value="1"/>
</dbReference>
<dbReference type="InterPro" id="IPR000719">
    <property type="entry name" value="Prot_kinase_dom"/>
</dbReference>
<evidence type="ECO:0000256" key="5">
    <source>
        <dbReference type="ARBA" id="ARBA00022741"/>
    </source>
</evidence>
<dbReference type="Gene3D" id="3.30.200.20">
    <property type="entry name" value="Phosphorylase Kinase, domain 1"/>
    <property type="match status" value="1"/>
</dbReference>
<evidence type="ECO:0000259" key="11">
    <source>
        <dbReference type="PROSITE" id="PS50011"/>
    </source>
</evidence>
<dbReference type="SMR" id="A2FYT0"/>
<keyword evidence="7 8" id="KW-0067">ATP-binding</keyword>
<evidence type="ECO:0000256" key="2">
    <source>
        <dbReference type="ARBA" id="ARBA00022527"/>
    </source>
</evidence>
<dbReference type="Proteomes" id="UP000001542">
    <property type="component" value="Unassembled WGS sequence"/>
</dbReference>
<dbReference type="InterPro" id="IPR000961">
    <property type="entry name" value="AGC-kinase_C"/>
</dbReference>
<dbReference type="VEuPathDB" id="TrichDB:TVAGG3_0194740"/>
<evidence type="ECO:0000313" key="13">
    <source>
        <dbReference type="EMBL" id="EAX89932.1"/>
    </source>
</evidence>
<keyword evidence="2 9" id="KW-0723">Serine/threonine-protein kinase</keyword>
<evidence type="ECO:0000259" key="10">
    <source>
        <dbReference type="PROSITE" id="PS50003"/>
    </source>
</evidence>
<dbReference type="STRING" id="5722.A2FYT0"/>
<evidence type="ECO:0000256" key="4">
    <source>
        <dbReference type="ARBA" id="ARBA00022679"/>
    </source>
</evidence>
<sequence>MVDSDPIFAIEGVLMQKTNVFRSDRKLYGIVTEKVFSTFTDEKYQRLYKEISLDDIKSVSLLNGCRPGFTITLEDSDEELSYFCQSKHQAQKWVCALELKPFSNNLDLSDFEFIKEIGKGGSATVYVARNRITNELVAIKCIDKANISSDKRKEHIQSERNTLMRARHPFIIRLYNAFQTNTHLFFVLEFAHGGDLQFQLERNCFSEYQKKLYLAEIALAVKSLHSIGIIYRDLKPENILLDAKGHIKLADFGTAREVRPDCSCTSFCGTAEFLAPEVIQGKENQSFAIDWWSFGVVAYMFFVGSCPFTSPLRTRLFESIVHKPLRFPPKSVDPVTQDFISKLLEKNPAKRLGSPGYDIFKHPFWGEINWEMVLKCEYAPDFVPISDEEDPGVNFESDESTVEVDCFESSNDFDRITNFTFDNTNVVYA</sequence>
<dbReference type="PANTHER" id="PTHR24351">
    <property type="entry name" value="RIBOSOMAL PROTEIN S6 KINASE"/>
    <property type="match status" value="1"/>
</dbReference>
<dbReference type="OMA" id="AQSECHI"/>
<dbReference type="RefSeq" id="XP_001302862.1">
    <property type="nucleotide sequence ID" value="XM_001302861.1"/>
</dbReference>
<protein>
    <submittedName>
        <fullName evidence="13">AGC family protein kinase</fullName>
    </submittedName>
</protein>
<keyword evidence="4" id="KW-0808">Transferase</keyword>
<dbReference type="VEuPathDB" id="TrichDB:TVAG_434990"/>
<dbReference type="PROSITE" id="PS51285">
    <property type="entry name" value="AGC_KINASE_CTER"/>
    <property type="match status" value="1"/>
</dbReference>
<dbReference type="InParanoid" id="A2FYT0"/>
<evidence type="ECO:0000256" key="3">
    <source>
        <dbReference type="ARBA" id="ARBA00022553"/>
    </source>
</evidence>
<keyword evidence="14" id="KW-1185">Reference proteome</keyword>
<name>A2FYT0_TRIV3</name>
<feature type="domain" description="Protein kinase" evidence="11">
    <location>
        <begin position="111"/>
        <end position="365"/>
    </location>
</feature>
<reference evidence="13" key="2">
    <citation type="journal article" date="2007" name="Science">
        <title>Draft genome sequence of the sexually transmitted pathogen Trichomonas vaginalis.</title>
        <authorList>
            <person name="Carlton J.M."/>
            <person name="Hirt R.P."/>
            <person name="Silva J.C."/>
            <person name="Delcher A.L."/>
            <person name="Schatz M."/>
            <person name="Zhao Q."/>
            <person name="Wortman J.R."/>
            <person name="Bidwell S.L."/>
            <person name="Alsmark U.C.M."/>
            <person name="Besteiro S."/>
            <person name="Sicheritz-Ponten T."/>
            <person name="Noel C.J."/>
            <person name="Dacks J.B."/>
            <person name="Foster P.G."/>
            <person name="Simillion C."/>
            <person name="Van de Peer Y."/>
            <person name="Miranda-Saavedra D."/>
            <person name="Barton G.J."/>
            <person name="Westrop G.D."/>
            <person name="Mueller S."/>
            <person name="Dessi D."/>
            <person name="Fiori P.L."/>
            <person name="Ren Q."/>
            <person name="Paulsen I."/>
            <person name="Zhang H."/>
            <person name="Bastida-Corcuera F.D."/>
            <person name="Simoes-Barbosa A."/>
            <person name="Brown M.T."/>
            <person name="Hayes R.D."/>
            <person name="Mukherjee M."/>
            <person name="Okumura C.Y."/>
            <person name="Schneider R."/>
            <person name="Smith A.J."/>
            <person name="Vanacova S."/>
            <person name="Villalvazo M."/>
            <person name="Haas B.J."/>
            <person name="Pertea M."/>
            <person name="Feldblyum T.V."/>
            <person name="Utterback T.R."/>
            <person name="Shu C.L."/>
            <person name="Osoegawa K."/>
            <person name="de Jong P.J."/>
            <person name="Hrdy I."/>
            <person name="Horvathova L."/>
            <person name="Zubacova Z."/>
            <person name="Dolezal P."/>
            <person name="Malik S.B."/>
            <person name="Logsdon J.M. Jr."/>
            <person name="Henze K."/>
            <person name="Gupta A."/>
            <person name="Wang C.C."/>
            <person name="Dunne R.L."/>
            <person name="Upcroft J.A."/>
            <person name="Upcroft P."/>
            <person name="White O."/>
            <person name="Salzberg S.L."/>
            <person name="Tang P."/>
            <person name="Chiu C.-H."/>
            <person name="Lee Y.-S."/>
            <person name="Embley T.M."/>
            <person name="Coombs G.H."/>
            <person name="Mottram J.C."/>
            <person name="Tachezy J."/>
            <person name="Fraser-Liggett C.M."/>
            <person name="Johnson P.J."/>
        </authorList>
    </citation>
    <scope>NUCLEOTIDE SEQUENCE [LARGE SCALE GENOMIC DNA]</scope>
    <source>
        <strain evidence="13">G3</strain>
    </source>
</reference>
<evidence type="ECO:0000313" key="14">
    <source>
        <dbReference type="Proteomes" id="UP000001542"/>
    </source>
</evidence>
<dbReference type="OrthoDB" id="354826at2759"/>
<dbReference type="SMART" id="SM00220">
    <property type="entry name" value="S_TKc"/>
    <property type="match status" value="1"/>
</dbReference>
<dbReference type="InterPro" id="IPR011009">
    <property type="entry name" value="Kinase-like_dom_sf"/>
</dbReference>
<proteinExistence type="inferred from homology"/>
<dbReference type="PROSITE" id="PS50003">
    <property type="entry name" value="PH_DOMAIN"/>
    <property type="match status" value="1"/>
</dbReference>
<evidence type="ECO:0000256" key="6">
    <source>
        <dbReference type="ARBA" id="ARBA00022777"/>
    </source>
</evidence>
<dbReference type="PROSITE" id="PS00108">
    <property type="entry name" value="PROTEIN_KINASE_ST"/>
    <property type="match status" value="1"/>
</dbReference>
<accession>A2FYT0</accession>
<gene>
    <name evidence="13" type="ORF">TVAG_434990</name>
</gene>
<dbReference type="InterPro" id="IPR008271">
    <property type="entry name" value="Ser/Thr_kinase_AS"/>
</dbReference>
<dbReference type="GO" id="GO:0035556">
    <property type="term" value="P:intracellular signal transduction"/>
    <property type="evidence" value="ECO:0000318"/>
    <property type="project" value="GO_Central"/>
</dbReference>
<evidence type="ECO:0000256" key="7">
    <source>
        <dbReference type="ARBA" id="ARBA00022840"/>
    </source>
</evidence>
<keyword evidence="5 8" id="KW-0547">Nucleotide-binding</keyword>
<dbReference type="Gene3D" id="2.30.29.30">
    <property type="entry name" value="Pleckstrin-homology domain (PH domain)/Phosphotyrosine-binding domain (PTB)"/>
    <property type="match status" value="1"/>
</dbReference>
<dbReference type="PROSITE" id="PS50011">
    <property type="entry name" value="PROTEIN_KINASE_DOM"/>
    <property type="match status" value="1"/>
</dbReference>
<dbReference type="SMART" id="SM00233">
    <property type="entry name" value="PH"/>
    <property type="match status" value="1"/>
</dbReference>
<feature type="binding site" evidence="8">
    <location>
        <position position="140"/>
    </location>
    <ligand>
        <name>ATP</name>
        <dbReference type="ChEBI" id="CHEBI:30616"/>
    </ligand>
</feature>
<dbReference type="InterPro" id="IPR045270">
    <property type="entry name" value="STKc_AGC"/>
</dbReference>
<dbReference type="EMBL" id="DS114152">
    <property type="protein sequence ID" value="EAX89932.1"/>
    <property type="molecule type" value="Genomic_DNA"/>
</dbReference>
<keyword evidence="6 13" id="KW-0418">Kinase</keyword>
<dbReference type="KEGG" id="tva:4747609"/>
<dbReference type="GO" id="GO:0005524">
    <property type="term" value="F:ATP binding"/>
    <property type="evidence" value="ECO:0007669"/>
    <property type="project" value="UniProtKB-UniRule"/>
</dbReference>
<evidence type="ECO:0000256" key="8">
    <source>
        <dbReference type="PROSITE-ProRule" id="PRU10141"/>
    </source>
</evidence>
<dbReference type="CDD" id="cd05123">
    <property type="entry name" value="STKc_AGC"/>
    <property type="match status" value="1"/>
</dbReference>
<dbReference type="FunFam" id="3.30.200.20:FF:000042">
    <property type="entry name" value="Aurora kinase A"/>
    <property type="match status" value="1"/>
</dbReference>
<dbReference type="FunFam" id="1.10.510.10:FF:000008">
    <property type="entry name" value="Non-specific serine/threonine protein kinase"/>
    <property type="match status" value="1"/>
</dbReference>
<dbReference type="SUPFAM" id="SSF50729">
    <property type="entry name" value="PH domain-like"/>
    <property type="match status" value="1"/>
</dbReference>
<reference evidence="13" key="1">
    <citation type="submission" date="2006-10" db="EMBL/GenBank/DDBJ databases">
        <authorList>
            <person name="Amadeo P."/>
            <person name="Zhao Q."/>
            <person name="Wortman J."/>
            <person name="Fraser-Liggett C."/>
            <person name="Carlton J."/>
        </authorList>
    </citation>
    <scope>NUCLEOTIDE SEQUENCE</scope>
    <source>
        <strain evidence="13">G3</strain>
    </source>
</reference>
<dbReference type="PROSITE" id="PS00107">
    <property type="entry name" value="PROTEIN_KINASE_ATP"/>
    <property type="match status" value="1"/>
</dbReference>
<dbReference type="InterPro" id="IPR017441">
    <property type="entry name" value="Protein_kinase_ATP_BS"/>
</dbReference>
<dbReference type="Pfam" id="PF00069">
    <property type="entry name" value="Pkinase"/>
    <property type="match status" value="1"/>
</dbReference>
<organism evidence="13 14">
    <name type="scientific">Trichomonas vaginalis (strain ATCC PRA-98 / G3)</name>
    <dbReference type="NCBI Taxonomy" id="412133"/>
    <lineage>
        <taxon>Eukaryota</taxon>
        <taxon>Metamonada</taxon>
        <taxon>Parabasalia</taxon>
        <taxon>Trichomonadida</taxon>
        <taxon>Trichomonadidae</taxon>
        <taxon>Trichomonas</taxon>
    </lineage>
</organism>
<dbReference type="AlphaFoldDB" id="A2FYT0"/>
<feature type="domain" description="PH" evidence="10">
    <location>
        <begin position="7"/>
        <end position="102"/>
    </location>
</feature>
<keyword evidence="3" id="KW-0597">Phosphoprotein</keyword>
<dbReference type="eggNOG" id="KOG0598">
    <property type="taxonomic scope" value="Eukaryota"/>
</dbReference>
<evidence type="ECO:0000256" key="1">
    <source>
        <dbReference type="ARBA" id="ARBA00006935"/>
    </source>
</evidence>
<dbReference type="InterPro" id="IPR001849">
    <property type="entry name" value="PH_domain"/>
</dbReference>
<dbReference type="SUPFAM" id="SSF56112">
    <property type="entry name" value="Protein kinase-like (PK-like)"/>
    <property type="match status" value="1"/>
</dbReference>